<evidence type="ECO:0000313" key="4">
    <source>
        <dbReference type="Proteomes" id="UP000233750"/>
    </source>
</evidence>
<evidence type="ECO:0000256" key="1">
    <source>
        <dbReference type="SAM" id="Phobius"/>
    </source>
</evidence>
<accession>A0A2N3WNN3</accession>
<dbReference type="RefSeq" id="WP_101438576.1">
    <property type="nucleotide sequence ID" value="NZ_JACJHR010000004.1"/>
</dbReference>
<evidence type="ECO:0008006" key="6">
    <source>
        <dbReference type="Google" id="ProtNLM"/>
    </source>
</evidence>
<accession>A0A8E1VUA4</accession>
<dbReference type="PANTHER" id="PTHR42305:SF1">
    <property type="entry name" value="MEMBRANE PROTEIN RV1733C-RELATED"/>
    <property type="match status" value="1"/>
</dbReference>
<comment type="caution">
    <text evidence="3">The sequence shown here is derived from an EMBL/GenBank/DDBJ whole genome shotgun (WGS) entry which is preliminary data.</text>
</comment>
<dbReference type="EMBL" id="PJMY01000003">
    <property type="protein sequence ID" value="PKV95476.1"/>
    <property type="molecule type" value="Genomic_DNA"/>
</dbReference>
<reference evidence="2 5" key="2">
    <citation type="submission" date="2020-08" db="EMBL/GenBank/DDBJ databases">
        <title>Amycolatopsis echigonensis JCM 21831.</title>
        <authorList>
            <person name="Tedsree N."/>
            <person name="Kuncharoen N."/>
            <person name="Likhitwitayawuid K."/>
            <person name="Tanasupawat S."/>
        </authorList>
    </citation>
    <scope>NUCLEOTIDE SEQUENCE [LARGE SCALE GENOMIC DNA]</scope>
    <source>
        <strain evidence="2 5">JCM 21831</strain>
    </source>
</reference>
<dbReference type="Proteomes" id="UP000233750">
    <property type="component" value="Unassembled WGS sequence"/>
</dbReference>
<gene>
    <name evidence="3" type="ORF">ATK30_6398</name>
    <name evidence="2" type="ORF">H5411_04665</name>
</gene>
<evidence type="ECO:0000313" key="3">
    <source>
        <dbReference type="EMBL" id="PKV95476.1"/>
    </source>
</evidence>
<reference evidence="3 4" key="1">
    <citation type="submission" date="2017-12" db="EMBL/GenBank/DDBJ databases">
        <title>Sequencing the genomes of 1000 Actinobacteria strains.</title>
        <authorList>
            <person name="Klenk H.-P."/>
        </authorList>
    </citation>
    <scope>NUCLEOTIDE SEQUENCE [LARGE SCALE GENOMIC DNA]</scope>
    <source>
        <strain evidence="3 4">DSM 45165</strain>
    </source>
</reference>
<dbReference type="EMBL" id="JACJHR010000004">
    <property type="protein sequence ID" value="MBB2498427.1"/>
    <property type="molecule type" value="Genomic_DNA"/>
</dbReference>
<protein>
    <recommendedName>
        <fullName evidence="6">Transmembrane protein</fullName>
    </recommendedName>
</protein>
<dbReference type="PANTHER" id="PTHR42305">
    <property type="entry name" value="MEMBRANE PROTEIN RV1733C-RELATED"/>
    <property type="match status" value="1"/>
</dbReference>
<organism evidence="3 4">
    <name type="scientific">Amycolatopsis echigonensis</name>
    <dbReference type="NCBI Taxonomy" id="2576905"/>
    <lineage>
        <taxon>Bacteria</taxon>
        <taxon>Bacillati</taxon>
        <taxon>Actinomycetota</taxon>
        <taxon>Actinomycetes</taxon>
        <taxon>Pseudonocardiales</taxon>
        <taxon>Pseudonocardiaceae</taxon>
        <taxon>Amycolatopsis</taxon>
    </lineage>
</organism>
<dbReference type="InterPro" id="IPR039708">
    <property type="entry name" value="MT1774/Rv1733c-like"/>
</dbReference>
<feature type="transmembrane region" description="Helical" evidence="1">
    <location>
        <begin position="144"/>
        <end position="167"/>
    </location>
</feature>
<dbReference type="Proteomes" id="UP000550260">
    <property type="component" value="Unassembled WGS sequence"/>
</dbReference>
<sequence length="196" mass="20956">MDRSGGRYRLRAFARLLRPAVRGGPLVRWSDRLEAWVLIVLGAVVAVSSAAGIWFAAAIVHSGTGGSGHAVTAFVHPDQRPAAEAGAAGFPLLRRYRVSWHAPDGSLREADLPLRSGSPAAATTRIWVDGRGDRVAAPDDPAHALVVAIAFAAGWEASTLILLAGLYRSVRGLLDAGRHRTWARQWARLDDARNSS</sequence>
<dbReference type="OrthoDB" id="3683281at2"/>
<feature type="transmembrane region" description="Helical" evidence="1">
    <location>
        <begin position="35"/>
        <end position="57"/>
    </location>
</feature>
<keyword evidence="1" id="KW-1133">Transmembrane helix</keyword>
<evidence type="ECO:0000313" key="2">
    <source>
        <dbReference type="EMBL" id="MBB2498427.1"/>
    </source>
</evidence>
<evidence type="ECO:0000313" key="5">
    <source>
        <dbReference type="Proteomes" id="UP000550260"/>
    </source>
</evidence>
<keyword evidence="1" id="KW-0812">Transmembrane</keyword>
<name>A0A2N3WNN3_9PSEU</name>
<proteinExistence type="predicted"/>
<dbReference type="AlphaFoldDB" id="A0A2N3WNN3"/>
<keyword evidence="4" id="KW-1185">Reference proteome</keyword>
<keyword evidence="1" id="KW-0472">Membrane</keyword>